<evidence type="ECO:0000256" key="2">
    <source>
        <dbReference type="SAM" id="MobiDB-lite"/>
    </source>
</evidence>
<dbReference type="Gene3D" id="2.60.40.1240">
    <property type="match status" value="1"/>
</dbReference>
<keyword evidence="6" id="KW-1185">Reference proteome</keyword>
<organism evidence="5 6">
    <name type="scientific">Mediterraneibacter hominis</name>
    <dbReference type="NCBI Taxonomy" id="2763054"/>
    <lineage>
        <taxon>Bacteria</taxon>
        <taxon>Bacillati</taxon>
        <taxon>Bacillota</taxon>
        <taxon>Clostridia</taxon>
        <taxon>Lachnospirales</taxon>
        <taxon>Lachnospiraceae</taxon>
        <taxon>Mediterraneibacter</taxon>
    </lineage>
</organism>
<protein>
    <submittedName>
        <fullName evidence="5">DUF5067 domain-containing protein</fullName>
    </submittedName>
</protein>
<accession>A0A923LHQ8</accession>
<feature type="region of interest" description="Disordered" evidence="2">
    <location>
        <begin position="23"/>
        <end position="46"/>
    </location>
</feature>
<evidence type="ECO:0000313" key="6">
    <source>
        <dbReference type="Proteomes" id="UP000652477"/>
    </source>
</evidence>
<proteinExistence type="predicted"/>
<dbReference type="Proteomes" id="UP000652477">
    <property type="component" value="Unassembled WGS sequence"/>
</dbReference>
<evidence type="ECO:0000256" key="1">
    <source>
        <dbReference type="ARBA" id="ARBA00022729"/>
    </source>
</evidence>
<dbReference type="AlphaFoldDB" id="A0A923LHQ8"/>
<feature type="signal peptide" evidence="3">
    <location>
        <begin position="1"/>
        <end position="19"/>
    </location>
</feature>
<reference evidence="5" key="1">
    <citation type="submission" date="2020-08" db="EMBL/GenBank/DDBJ databases">
        <title>Genome public.</title>
        <authorList>
            <person name="Liu C."/>
            <person name="Sun Q."/>
        </authorList>
    </citation>
    <scope>NUCLEOTIDE SEQUENCE</scope>
    <source>
        <strain evidence="5">NSJ-55</strain>
    </source>
</reference>
<evidence type="ECO:0000313" key="5">
    <source>
        <dbReference type="EMBL" id="MBC5688281.1"/>
    </source>
</evidence>
<evidence type="ECO:0000259" key="4">
    <source>
        <dbReference type="Pfam" id="PF16729"/>
    </source>
</evidence>
<comment type="caution">
    <text evidence="5">The sequence shown here is derived from an EMBL/GenBank/DDBJ whole genome shotgun (WGS) entry which is preliminary data.</text>
</comment>
<dbReference type="EMBL" id="JACOPF010000001">
    <property type="protein sequence ID" value="MBC5688281.1"/>
    <property type="molecule type" value="Genomic_DNA"/>
</dbReference>
<evidence type="ECO:0000256" key="3">
    <source>
        <dbReference type="SAM" id="SignalP"/>
    </source>
</evidence>
<dbReference type="Pfam" id="PF16729">
    <property type="entry name" value="DUF5067"/>
    <property type="match status" value="1"/>
</dbReference>
<name>A0A923LHQ8_9FIRM</name>
<dbReference type="RefSeq" id="WP_186874906.1">
    <property type="nucleotide sequence ID" value="NZ_JACOPF010000001.1"/>
</dbReference>
<feature type="chain" id="PRO_5039544021" evidence="3">
    <location>
        <begin position="20"/>
        <end position="184"/>
    </location>
</feature>
<feature type="compositionally biased region" description="Acidic residues" evidence="2">
    <location>
        <begin position="36"/>
        <end position="46"/>
    </location>
</feature>
<feature type="domain" description="DUF5067" evidence="4">
    <location>
        <begin position="38"/>
        <end position="168"/>
    </location>
</feature>
<gene>
    <name evidence="5" type="ORF">H8S37_04975</name>
</gene>
<dbReference type="PROSITE" id="PS51257">
    <property type="entry name" value="PROKAR_LIPOPROTEIN"/>
    <property type="match status" value="1"/>
</dbReference>
<keyword evidence="1 3" id="KW-0732">Signal</keyword>
<dbReference type="InterPro" id="IPR029050">
    <property type="entry name" value="Immunoprotect_excell_Ig-like"/>
</dbReference>
<sequence>MKKKILATLLALTVCFGLAACGDSSDDSGKAKEETEAPAEEEAEEETVYFKDDVLRTEDCIIKITNTEIIPAENNYSLGVPAVVITYEYTNNSDENKSPVAVWPLYMTLTQETDATVETLNSGVAPTGEPYDALVSTSMAEVKPGGTVTTCITYNANYADKPITLTATASFMGEELGTKTIELQ</sequence>
<dbReference type="InterPro" id="IPR031989">
    <property type="entry name" value="DUF5067"/>
</dbReference>